<organism evidence="6 7">
    <name type="scientific">Bacillus wiedmannii</name>
    <dbReference type="NCBI Taxonomy" id="1890302"/>
    <lineage>
        <taxon>Bacteria</taxon>
        <taxon>Bacillati</taxon>
        <taxon>Bacillota</taxon>
        <taxon>Bacilli</taxon>
        <taxon>Bacillales</taxon>
        <taxon>Bacillaceae</taxon>
        <taxon>Bacillus</taxon>
        <taxon>Bacillus cereus group</taxon>
    </lineage>
</organism>
<protein>
    <submittedName>
        <fullName evidence="6">Uncharacterized protein</fullName>
    </submittedName>
</protein>
<dbReference type="GO" id="GO:0005886">
    <property type="term" value="C:plasma membrane"/>
    <property type="evidence" value="ECO:0007669"/>
    <property type="project" value="UniProtKB-SubCell"/>
</dbReference>
<evidence type="ECO:0000313" key="7">
    <source>
        <dbReference type="Proteomes" id="UP000195728"/>
    </source>
</evidence>
<reference evidence="6 7" key="1">
    <citation type="submission" date="2016-08" db="EMBL/GenBank/DDBJ databases">
        <authorList>
            <person name="Loux V."/>
            <person name="Rue O."/>
        </authorList>
    </citation>
    <scope>NUCLEOTIDE SEQUENCE [LARGE SCALE GENOMIC DNA]</scope>
    <source>
        <strain evidence="6 7">WSBC_10311</strain>
    </source>
</reference>
<dbReference type="PANTHER" id="PTHR42771">
    <property type="entry name" value="IRON(3+)-HYDROXAMATE IMPORT ATP-BINDING PROTEIN FHUC"/>
    <property type="match status" value="1"/>
</dbReference>
<proteinExistence type="predicted"/>
<name>A0AB37YMV3_9BACI</name>
<evidence type="ECO:0000256" key="4">
    <source>
        <dbReference type="ARBA" id="ARBA00023065"/>
    </source>
</evidence>
<dbReference type="EMBL" id="FMBG01000010">
    <property type="protein sequence ID" value="SCB91371.1"/>
    <property type="molecule type" value="Genomic_DNA"/>
</dbReference>
<dbReference type="InterPro" id="IPR027417">
    <property type="entry name" value="P-loop_NTPase"/>
</dbReference>
<keyword evidence="5" id="KW-0472">Membrane</keyword>
<accession>A0AB37YMV3</accession>
<evidence type="ECO:0000256" key="5">
    <source>
        <dbReference type="ARBA" id="ARBA00023136"/>
    </source>
</evidence>
<sequence length="59" mass="6977">MYYDGFVQVTDLLVLNEPTIYLDMAHKLELLDLMKKLNLKDGRTDVMVIRDIKLCFSFH</sequence>
<dbReference type="SUPFAM" id="SSF52540">
    <property type="entry name" value="P-loop containing nucleoside triphosphate hydrolases"/>
    <property type="match status" value="1"/>
</dbReference>
<keyword evidence="3" id="KW-1003">Cell membrane</keyword>
<evidence type="ECO:0000256" key="2">
    <source>
        <dbReference type="ARBA" id="ARBA00022448"/>
    </source>
</evidence>
<evidence type="ECO:0000313" key="6">
    <source>
        <dbReference type="EMBL" id="SCB91371.1"/>
    </source>
</evidence>
<dbReference type="Proteomes" id="UP000195728">
    <property type="component" value="Unassembled WGS sequence"/>
</dbReference>
<dbReference type="PANTHER" id="PTHR42771:SF2">
    <property type="entry name" value="IRON(3+)-HYDROXAMATE IMPORT ATP-BINDING PROTEIN FHUC"/>
    <property type="match status" value="1"/>
</dbReference>
<gene>
    <name evidence="6" type="ORF">BC10311_00709</name>
</gene>
<comment type="subcellular location">
    <subcellularLocation>
        <location evidence="1">Cell membrane</location>
        <topology evidence="1">Peripheral membrane protein</topology>
    </subcellularLocation>
</comment>
<evidence type="ECO:0000256" key="1">
    <source>
        <dbReference type="ARBA" id="ARBA00004202"/>
    </source>
</evidence>
<keyword evidence="4" id="KW-0406">Ion transport</keyword>
<dbReference type="GO" id="GO:0006811">
    <property type="term" value="P:monoatomic ion transport"/>
    <property type="evidence" value="ECO:0007669"/>
    <property type="project" value="UniProtKB-KW"/>
</dbReference>
<keyword evidence="2" id="KW-0813">Transport</keyword>
<comment type="caution">
    <text evidence="6">The sequence shown here is derived from an EMBL/GenBank/DDBJ whole genome shotgun (WGS) entry which is preliminary data.</text>
</comment>
<evidence type="ECO:0000256" key="3">
    <source>
        <dbReference type="ARBA" id="ARBA00022475"/>
    </source>
</evidence>
<dbReference type="InterPro" id="IPR051535">
    <property type="entry name" value="Siderophore_ABC-ATPase"/>
</dbReference>
<dbReference type="AlphaFoldDB" id="A0AB37YMV3"/>